<dbReference type="SUPFAM" id="SSF52304">
    <property type="entry name" value="Type II 3-dehydroquinate dehydratase"/>
    <property type="match status" value="1"/>
</dbReference>
<protein>
    <recommendedName>
        <fullName evidence="6 8">3-dehydroquinate dehydratase</fullName>
        <shortName evidence="8">3-dehydroquinase</shortName>
        <ecNumber evidence="6 8">4.2.1.10</ecNumber>
    </recommendedName>
    <alternativeName>
        <fullName evidence="8">Type II DHQase</fullName>
    </alternativeName>
</protein>
<evidence type="ECO:0000313" key="12">
    <source>
        <dbReference type="EMBL" id="XAJ80706.1"/>
    </source>
</evidence>
<dbReference type="NCBIfam" id="TIGR01088">
    <property type="entry name" value="aroQ"/>
    <property type="match status" value="1"/>
</dbReference>
<feature type="binding site" evidence="8 10">
    <location>
        <position position="78"/>
    </location>
    <ligand>
        <name>substrate</name>
    </ligand>
</feature>
<proteinExistence type="inferred from homology"/>
<dbReference type="InterPro" id="IPR001874">
    <property type="entry name" value="DHquinase_II"/>
</dbReference>
<evidence type="ECO:0000256" key="8">
    <source>
        <dbReference type="HAMAP-Rule" id="MF_00169"/>
    </source>
</evidence>
<dbReference type="HAMAP" id="MF_00169">
    <property type="entry name" value="AroQ"/>
    <property type="match status" value="1"/>
</dbReference>
<dbReference type="GO" id="GO:0009073">
    <property type="term" value="P:aromatic amino acid family biosynthetic process"/>
    <property type="evidence" value="ECO:0007669"/>
    <property type="project" value="UniProtKB-KW"/>
</dbReference>
<evidence type="ECO:0000256" key="6">
    <source>
        <dbReference type="ARBA" id="ARBA00012060"/>
    </source>
</evidence>
<feature type="active site" description="Proton acceptor" evidence="8 9">
    <location>
        <position position="26"/>
    </location>
</feature>
<dbReference type="PANTHER" id="PTHR21272:SF3">
    <property type="entry name" value="CATABOLIC 3-DEHYDROQUINASE"/>
    <property type="match status" value="1"/>
</dbReference>
<dbReference type="Gene3D" id="3.40.50.9100">
    <property type="entry name" value="Dehydroquinase, class II"/>
    <property type="match status" value="1"/>
</dbReference>
<keyword evidence="8" id="KW-0028">Amino-acid biosynthesis</keyword>
<evidence type="ECO:0000256" key="7">
    <source>
        <dbReference type="ARBA" id="ARBA00023239"/>
    </source>
</evidence>
<feature type="binding site" evidence="8 10">
    <location>
        <begin position="105"/>
        <end position="106"/>
    </location>
    <ligand>
        <name>substrate</name>
    </ligand>
</feature>
<evidence type="ECO:0000256" key="10">
    <source>
        <dbReference type="PIRSR" id="PIRSR001399-2"/>
    </source>
</evidence>
<accession>A0AAU6W5W5</accession>
<feature type="site" description="Transition state stabilizer" evidence="8 11">
    <location>
        <position position="21"/>
    </location>
</feature>
<feature type="active site" description="Proton donor" evidence="8 9">
    <location>
        <position position="104"/>
    </location>
</feature>
<evidence type="ECO:0000256" key="4">
    <source>
        <dbReference type="ARBA" id="ARBA00011037"/>
    </source>
</evidence>
<organism evidence="12">
    <name type="scientific">Buchnera aphidicola</name>
    <name type="common">Aphis aurantii</name>
    <dbReference type="NCBI Taxonomy" id="1470492"/>
    <lineage>
        <taxon>Bacteria</taxon>
        <taxon>Pseudomonadati</taxon>
        <taxon>Pseudomonadota</taxon>
        <taxon>Gammaproteobacteria</taxon>
        <taxon>Enterobacterales</taxon>
        <taxon>Erwiniaceae</taxon>
        <taxon>Buchnera</taxon>
    </lineage>
</organism>
<dbReference type="InterPro" id="IPR018509">
    <property type="entry name" value="DHquinase_II_CS"/>
</dbReference>
<keyword evidence="8" id="KW-0057">Aromatic amino acid biosynthesis</keyword>
<dbReference type="NCBIfam" id="NF003805">
    <property type="entry name" value="PRK05395.1-2"/>
    <property type="match status" value="1"/>
</dbReference>
<dbReference type="CDD" id="cd00466">
    <property type="entry name" value="DHQase_II"/>
    <property type="match status" value="1"/>
</dbReference>
<evidence type="ECO:0000256" key="5">
    <source>
        <dbReference type="ARBA" id="ARBA00011193"/>
    </source>
</evidence>
<dbReference type="GO" id="GO:0009423">
    <property type="term" value="P:chorismate biosynthetic process"/>
    <property type="evidence" value="ECO:0007669"/>
    <property type="project" value="UniProtKB-UniRule"/>
</dbReference>
<feature type="binding site" evidence="8 10">
    <location>
        <position position="84"/>
    </location>
    <ligand>
        <name>substrate</name>
    </ligand>
</feature>
<evidence type="ECO:0000256" key="2">
    <source>
        <dbReference type="ARBA" id="ARBA00003924"/>
    </source>
</evidence>
<evidence type="ECO:0000256" key="1">
    <source>
        <dbReference type="ARBA" id="ARBA00001864"/>
    </source>
</evidence>
<feature type="binding site" evidence="8 10">
    <location>
        <position position="115"/>
    </location>
    <ligand>
        <name>substrate</name>
    </ligand>
</feature>
<dbReference type="NCBIfam" id="NF003806">
    <property type="entry name" value="PRK05395.1-3"/>
    <property type="match status" value="1"/>
</dbReference>
<dbReference type="RefSeq" id="WP_348769357.1">
    <property type="nucleotide sequence ID" value="NZ_CP135018.1"/>
</dbReference>
<sequence length="149" mass="16847">MKKKINVFLINGPNLNLLGSREPHIYGNNTLPDLIKNLIKKSEKLNISLSHIQSNAEHVLIEKIHAAKENNIDYIIINPAAFTHSSIAIRDALIAVSIPFIEVHISNIYNRENFRSHSWFSDVSEGVITGLGLEGYYWALKTISKRCKI</sequence>
<comment type="similarity">
    <text evidence="4 8">Belongs to the type-II 3-dehydroquinase family.</text>
</comment>
<gene>
    <name evidence="8 12" type="primary">aroQ</name>
    <name evidence="12" type="ORF">RJT31_02015</name>
</gene>
<dbReference type="NCBIfam" id="NF003807">
    <property type="entry name" value="PRK05395.1-4"/>
    <property type="match status" value="1"/>
</dbReference>
<evidence type="ECO:0000256" key="9">
    <source>
        <dbReference type="PIRSR" id="PIRSR001399-1"/>
    </source>
</evidence>
<dbReference type="NCBIfam" id="NF003804">
    <property type="entry name" value="PRK05395.1-1"/>
    <property type="match status" value="1"/>
</dbReference>
<reference evidence="12" key="1">
    <citation type="submission" date="2024-06" db="EMBL/GenBank/DDBJ databases">
        <title>Unveiling Genomic Reduction in Obligate Endosymbionts Buchnera of Aphids: Insights from Phylogenomic Comparative Analysis with Novel Genome Data and Co-obligate Endosymbionts.</title>
        <authorList>
            <person name="Lu C."/>
            <person name="Zou T."/>
            <person name="Liu Q."/>
            <person name="Huang X."/>
        </authorList>
    </citation>
    <scope>NUCLEOTIDE SEQUENCE</scope>
    <source>
        <strain evidence="12">Aphau13</strain>
    </source>
</reference>
<dbReference type="AlphaFoldDB" id="A0AAU6W5W5"/>
<feature type="binding site" evidence="8 10">
    <location>
        <position position="91"/>
    </location>
    <ligand>
        <name>substrate</name>
    </ligand>
</feature>
<comment type="function">
    <text evidence="2 8">Catalyzes a trans-dehydration via an enolate intermediate.</text>
</comment>
<evidence type="ECO:0000256" key="3">
    <source>
        <dbReference type="ARBA" id="ARBA00004902"/>
    </source>
</evidence>
<dbReference type="PROSITE" id="PS01029">
    <property type="entry name" value="DEHYDROQUINASE_II"/>
    <property type="match status" value="1"/>
</dbReference>
<comment type="catalytic activity">
    <reaction evidence="1 8">
        <text>3-dehydroquinate = 3-dehydroshikimate + H2O</text>
        <dbReference type="Rhea" id="RHEA:21096"/>
        <dbReference type="ChEBI" id="CHEBI:15377"/>
        <dbReference type="ChEBI" id="CHEBI:16630"/>
        <dbReference type="ChEBI" id="CHEBI:32364"/>
        <dbReference type="EC" id="4.2.1.10"/>
    </reaction>
</comment>
<dbReference type="EC" id="4.2.1.10" evidence="6 8"/>
<dbReference type="Pfam" id="PF01220">
    <property type="entry name" value="DHquinase_II"/>
    <property type="match status" value="1"/>
</dbReference>
<comment type="subunit">
    <text evidence="5 8">Homododecamer.</text>
</comment>
<dbReference type="GO" id="GO:0008652">
    <property type="term" value="P:amino acid biosynthetic process"/>
    <property type="evidence" value="ECO:0007669"/>
    <property type="project" value="UniProtKB-KW"/>
</dbReference>
<dbReference type="GO" id="GO:0003855">
    <property type="term" value="F:3-dehydroquinate dehydratase activity"/>
    <property type="evidence" value="ECO:0007669"/>
    <property type="project" value="UniProtKB-UniRule"/>
</dbReference>
<dbReference type="InterPro" id="IPR036441">
    <property type="entry name" value="DHquinase_II_sf"/>
</dbReference>
<dbReference type="GO" id="GO:0019631">
    <property type="term" value="P:quinate catabolic process"/>
    <property type="evidence" value="ECO:0007669"/>
    <property type="project" value="TreeGrafter"/>
</dbReference>
<comment type="pathway">
    <text evidence="3 8">Metabolic intermediate biosynthesis; chorismate biosynthesis; chorismate from D-erythrose 4-phosphate and phosphoenolpyruvate: step 3/7.</text>
</comment>
<dbReference type="PANTHER" id="PTHR21272">
    <property type="entry name" value="CATABOLIC 3-DEHYDROQUINASE"/>
    <property type="match status" value="1"/>
</dbReference>
<keyword evidence="7 8" id="KW-0456">Lyase</keyword>
<dbReference type="EMBL" id="CP135018">
    <property type="protein sequence ID" value="XAJ80706.1"/>
    <property type="molecule type" value="Genomic_DNA"/>
</dbReference>
<evidence type="ECO:0000256" key="11">
    <source>
        <dbReference type="PIRSR" id="PIRSR001399-3"/>
    </source>
</evidence>
<dbReference type="PIRSF" id="PIRSF001399">
    <property type="entry name" value="DHquinase_II"/>
    <property type="match status" value="1"/>
</dbReference>
<name>A0AAU6W5W5_9GAMM</name>